<sequence length="90" mass="10740">MMRVRRNKGEREVERPPRPRRHRRRQPEGKIHDDEPLDLEPLQVKMPNEDMQEPLTETEVATKDAAYVKDQILDFHNLFEGHSDPDVFPQ</sequence>
<feature type="region of interest" description="Disordered" evidence="1">
    <location>
        <begin position="1"/>
        <end position="50"/>
    </location>
</feature>
<dbReference type="AlphaFoldDB" id="A0A2Z6NJ99"/>
<accession>A0A2Z6NJ99</accession>
<keyword evidence="3" id="KW-1185">Reference proteome</keyword>
<organism evidence="2 3">
    <name type="scientific">Trifolium subterraneum</name>
    <name type="common">Subterranean clover</name>
    <dbReference type="NCBI Taxonomy" id="3900"/>
    <lineage>
        <taxon>Eukaryota</taxon>
        <taxon>Viridiplantae</taxon>
        <taxon>Streptophyta</taxon>
        <taxon>Embryophyta</taxon>
        <taxon>Tracheophyta</taxon>
        <taxon>Spermatophyta</taxon>
        <taxon>Magnoliopsida</taxon>
        <taxon>eudicotyledons</taxon>
        <taxon>Gunneridae</taxon>
        <taxon>Pentapetalae</taxon>
        <taxon>rosids</taxon>
        <taxon>fabids</taxon>
        <taxon>Fabales</taxon>
        <taxon>Fabaceae</taxon>
        <taxon>Papilionoideae</taxon>
        <taxon>50 kb inversion clade</taxon>
        <taxon>NPAAA clade</taxon>
        <taxon>Hologalegina</taxon>
        <taxon>IRL clade</taxon>
        <taxon>Trifolieae</taxon>
        <taxon>Trifolium</taxon>
    </lineage>
</organism>
<evidence type="ECO:0000313" key="3">
    <source>
        <dbReference type="Proteomes" id="UP000242715"/>
    </source>
</evidence>
<evidence type="ECO:0000313" key="2">
    <source>
        <dbReference type="EMBL" id="GAU43991.1"/>
    </source>
</evidence>
<reference evidence="3" key="1">
    <citation type="journal article" date="2017" name="Front. Plant Sci.">
        <title>Climate Clever Clovers: New Paradigm to Reduce the Environmental Footprint of Ruminants by Breeding Low Methanogenic Forages Utilizing Haplotype Variation.</title>
        <authorList>
            <person name="Kaur P."/>
            <person name="Appels R."/>
            <person name="Bayer P.E."/>
            <person name="Keeble-Gagnere G."/>
            <person name="Wang J."/>
            <person name="Hirakawa H."/>
            <person name="Shirasawa K."/>
            <person name="Vercoe P."/>
            <person name="Stefanova K."/>
            <person name="Durmic Z."/>
            <person name="Nichols P."/>
            <person name="Revell C."/>
            <person name="Isobe S.N."/>
            <person name="Edwards D."/>
            <person name="Erskine W."/>
        </authorList>
    </citation>
    <scope>NUCLEOTIDE SEQUENCE [LARGE SCALE GENOMIC DNA]</scope>
    <source>
        <strain evidence="3">cv. Daliak</strain>
    </source>
</reference>
<gene>
    <name evidence="2" type="ORF">TSUD_91700</name>
</gene>
<feature type="compositionally biased region" description="Basic and acidic residues" evidence="1">
    <location>
        <begin position="7"/>
        <end position="17"/>
    </location>
</feature>
<proteinExistence type="predicted"/>
<evidence type="ECO:0000256" key="1">
    <source>
        <dbReference type="SAM" id="MobiDB-lite"/>
    </source>
</evidence>
<protein>
    <submittedName>
        <fullName evidence="2">Uncharacterized protein</fullName>
    </submittedName>
</protein>
<name>A0A2Z6NJ99_TRISU</name>
<dbReference type="Proteomes" id="UP000242715">
    <property type="component" value="Unassembled WGS sequence"/>
</dbReference>
<dbReference type="EMBL" id="DF974007">
    <property type="protein sequence ID" value="GAU43991.1"/>
    <property type="molecule type" value="Genomic_DNA"/>
</dbReference>